<protein>
    <submittedName>
        <fullName evidence="1">Uncharacterized protein</fullName>
    </submittedName>
</protein>
<evidence type="ECO:0000313" key="2">
    <source>
        <dbReference type="Proteomes" id="UP000549695"/>
    </source>
</evidence>
<dbReference type="Proteomes" id="UP000549695">
    <property type="component" value="Unassembled WGS sequence"/>
</dbReference>
<dbReference type="EMBL" id="JACCCZ010000001">
    <property type="protein sequence ID" value="NYG04519.1"/>
    <property type="molecule type" value="Genomic_DNA"/>
</dbReference>
<dbReference type="RefSeq" id="WP_179762308.1">
    <property type="nucleotide sequence ID" value="NZ_BAAAJZ010000007.1"/>
</dbReference>
<name>A0A852W6K0_PSEA5</name>
<gene>
    <name evidence="1" type="ORF">HDA37_004804</name>
</gene>
<dbReference type="AlphaFoldDB" id="A0A852W6K0"/>
<dbReference type="GeneID" id="98054471"/>
<accession>A0A852W6K0</accession>
<sequence length="188" mass="18642">MTGAATGTVVRAVPRDPGAWDLTDRRLGCALGSLARDVDAPAGTAAAVRGWRRMAGPLRAAQHRPGYGPGPCPDLCLVPVGSADVAALGLLAAALGARTLPGADGGPLRRAAAAAGTTAPALVLELARVHGVLDLDLGADGELLYALAGVRTTGTATAAAHEAVAARVGAMWAAGRAPHPTRTADDRG</sequence>
<proteinExistence type="predicted"/>
<keyword evidence="2" id="KW-1185">Reference proteome</keyword>
<reference evidence="1 2" key="1">
    <citation type="submission" date="2020-07" db="EMBL/GenBank/DDBJ databases">
        <title>Sequencing the genomes of 1000 actinobacteria strains.</title>
        <authorList>
            <person name="Klenk H.-P."/>
        </authorList>
    </citation>
    <scope>NUCLEOTIDE SEQUENCE [LARGE SCALE GENOMIC DNA]</scope>
    <source>
        <strain evidence="1 2">DSM 44749</strain>
    </source>
</reference>
<organism evidence="1 2">
    <name type="scientific">Pseudonocardia alni</name>
    <name type="common">Amycolata alni</name>
    <dbReference type="NCBI Taxonomy" id="33907"/>
    <lineage>
        <taxon>Bacteria</taxon>
        <taxon>Bacillati</taxon>
        <taxon>Actinomycetota</taxon>
        <taxon>Actinomycetes</taxon>
        <taxon>Pseudonocardiales</taxon>
        <taxon>Pseudonocardiaceae</taxon>
        <taxon>Pseudonocardia</taxon>
    </lineage>
</organism>
<comment type="caution">
    <text evidence="1">The sequence shown here is derived from an EMBL/GenBank/DDBJ whole genome shotgun (WGS) entry which is preliminary data.</text>
</comment>
<evidence type="ECO:0000313" key="1">
    <source>
        <dbReference type="EMBL" id="NYG04519.1"/>
    </source>
</evidence>